<reference evidence="7 8" key="1">
    <citation type="submission" date="2018-06" db="EMBL/GenBank/DDBJ databases">
        <title>Genomic Encyclopedia of Archaeal and Bacterial Type Strains, Phase II (KMG-II): from individual species to whole genera.</title>
        <authorList>
            <person name="Goeker M."/>
        </authorList>
    </citation>
    <scope>NUCLEOTIDE SEQUENCE [LARGE SCALE GENOMIC DNA]</scope>
    <source>
        <strain evidence="7 8">DSM 23857</strain>
    </source>
</reference>
<dbReference type="EMBL" id="QLLL01000007">
    <property type="protein sequence ID" value="RAJ01587.1"/>
    <property type="molecule type" value="Genomic_DNA"/>
</dbReference>
<evidence type="ECO:0000256" key="3">
    <source>
        <dbReference type="ARBA" id="ARBA00022729"/>
    </source>
</evidence>
<organism evidence="7 8">
    <name type="scientific">Chitinophaga skermanii</name>
    <dbReference type="NCBI Taxonomy" id="331697"/>
    <lineage>
        <taxon>Bacteria</taxon>
        <taxon>Pseudomonadati</taxon>
        <taxon>Bacteroidota</taxon>
        <taxon>Chitinophagia</taxon>
        <taxon>Chitinophagales</taxon>
        <taxon>Chitinophagaceae</taxon>
        <taxon>Chitinophaga</taxon>
    </lineage>
</organism>
<dbReference type="InterPro" id="IPR012944">
    <property type="entry name" value="SusD_RagB_dom"/>
</dbReference>
<name>A0A327QIP7_9BACT</name>
<keyword evidence="3" id="KW-0732">Signal</keyword>
<evidence type="ECO:0000313" key="7">
    <source>
        <dbReference type="EMBL" id="RAJ01587.1"/>
    </source>
</evidence>
<comment type="caution">
    <text evidence="7">The sequence shown here is derived from an EMBL/GenBank/DDBJ whole genome shotgun (WGS) entry which is preliminary data.</text>
</comment>
<sequence>MRLYKFLFAAAAFAIIAPSCTKLDEELRSTITREQADSVITVPSLLLRAYNGLQLPYQDQSNFWALQEMTSDEAVAPTRGGDWDDNGAWRSLKLHTWDADHSTVGAAFRNILQLQFFATNVLEFKPSPRQAAEAKFLRAFSMFSTLDGWGQVPYREPNENLLLPPKVLKGTEAADFIIKDLEAVIKDLPTDVPAFTASQNAGKVLLMKLYLNKGVFANPRQPSFQAADMQKVIALADEIIATAKYSITDKYFDNFARDNNQISTENIFTQENGPGLSTSRAGNAVFCHWAPTLHYNQDPSGWNGFATTGEFYDLFEATDVRRGGAYKNVTELTGTKVGFLIGQQINKDSVKLVDRKGNLLIFTRQLALKESGNDLEVKGIRVVKYPPDMLTANGKNSNSAENDYVFFRYADVLLMKAEAQLRSGATGALTIVNDLRTKRKATALGAVTLDDILKERGREFYWEGWRRQDLIRFGKFTAIWDLKPTDDPKYILFPIPNNDLAVNPNLKQNDGY</sequence>
<keyword evidence="4" id="KW-0472">Membrane</keyword>
<evidence type="ECO:0000256" key="4">
    <source>
        <dbReference type="ARBA" id="ARBA00023136"/>
    </source>
</evidence>
<feature type="domain" description="RagB/SusD" evidence="6">
    <location>
        <begin position="265"/>
        <end position="512"/>
    </location>
</feature>
<accession>A0A327QIP7</accession>
<gene>
    <name evidence="7" type="ORF">LX64_03803</name>
</gene>
<keyword evidence="8" id="KW-1185">Reference proteome</keyword>
<evidence type="ECO:0000256" key="5">
    <source>
        <dbReference type="ARBA" id="ARBA00023237"/>
    </source>
</evidence>
<evidence type="ECO:0000256" key="1">
    <source>
        <dbReference type="ARBA" id="ARBA00004442"/>
    </source>
</evidence>
<comment type="subcellular location">
    <subcellularLocation>
        <location evidence="1">Cell outer membrane</location>
    </subcellularLocation>
</comment>
<dbReference type="OrthoDB" id="9783641at2"/>
<dbReference type="SUPFAM" id="SSF48452">
    <property type="entry name" value="TPR-like"/>
    <property type="match status" value="1"/>
</dbReference>
<evidence type="ECO:0000313" key="8">
    <source>
        <dbReference type="Proteomes" id="UP000249547"/>
    </source>
</evidence>
<evidence type="ECO:0000259" key="6">
    <source>
        <dbReference type="Pfam" id="PF07980"/>
    </source>
</evidence>
<dbReference type="GO" id="GO:0009279">
    <property type="term" value="C:cell outer membrane"/>
    <property type="evidence" value="ECO:0007669"/>
    <property type="project" value="UniProtKB-SubCell"/>
</dbReference>
<evidence type="ECO:0000256" key="2">
    <source>
        <dbReference type="ARBA" id="ARBA00006275"/>
    </source>
</evidence>
<comment type="similarity">
    <text evidence="2">Belongs to the SusD family.</text>
</comment>
<dbReference type="Proteomes" id="UP000249547">
    <property type="component" value="Unassembled WGS sequence"/>
</dbReference>
<dbReference type="Gene3D" id="1.25.40.390">
    <property type="match status" value="1"/>
</dbReference>
<protein>
    <submittedName>
        <fullName evidence="7">Putative outer membrane starch-binding protein</fullName>
    </submittedName>
</protein>
<proteinExistence type="inferred from homology"/>
<dbReference type="Pfam" id="PF07980">
    <property type="entry name" value="SusD_RagB"/>
    <property type="match status" value="1"/>
</dbReference>
<dbReference type="RefSeq" id="WP_111599223.1">
    <property type="nucleotide sequence ID" value="NZ_QLLL01000007.1"/>
</dbReference>
<dbReference type="InterPro" id="IPR011990">
    <property type="entry name" value="TPR-like_helical_dom_sf"/>
</dbReference>
<dbReference type="AlphaFoldDB" id="A0A327QIP7"/>
<keyword evidence="5" id="KW-0998">Cell outer membrane</keyword>